<protein>
    <recommendedName>
        <fullName evidence="4 12">Heme exporter protein D</fullName>
    </recommendedName>
</protein>
<accession>A0AA95SN73</accession>
<dbReference type="Pfam" id="PF04995">
    <property type="entry name" value="CcmD"/>
    <property type="match status" value="1"/>
</dbReference>
<keyword evidence="5 12" id="KW-0813">Transport</keyword>
<feature type="transmembrane region" description="Helical" evidence="12">
    <location>
        <begin position="15"/>
        <end position="36"/>
    </location>
</feature>
<keyword evidence="14" id="KW-1185">Reference proteome</keyword>
<keyword evidence="10 12" id="KW-1133">Transmembrane helix</keyword>
<comment type="subcellular location">
    <subcellularLocation>
        <location evidence="2 12">Cell inner membrane</location>
        <topology evidence="2 12">Single-pass membrane protein</topology>
    </subcellularLocation>
</comment>
<evidence type="ECO:0000256" key="4">
    <source>
        <dbReference type="ARBA" id="ARBA00016461"/>
    </source>
</evidence>
<comment type="function">
    <text evidence="1 12">Required for the export of heme to the periplasm for the biogenesis of c-type cytochromes.</text>
</comment>
<dbReference type="EMBL" id="CP116346">
    <property type="protein sequence ID" value="WIT14048.1"/>
    <property type="molecule type" value="Genomic_DNA"/>
</dbReference>
<evidence type="ECO:0000256" key="10">
    <source>
        <dbReference type="ARBA" id="ARBA00022989"/>
    </source>
</evidence>
<evidence type="ECO:0000313" key="13">
    <source>
        <dbReference type="EMBL" id="WIT14048.1"/>
    </source>
</evidence>
<dbReference type="PANTHER" id="PTHR37531:SF1">
    <property type="entry name" value="HEME EXPORTER PROTEIN D"/>
    <property type="match status" value="1"/>
</dbReference>
<keyword evidence="11 12" id="KW-0472">Membrane</keyword>
<evidence type="ECO:0000313" key="14">
    <source>
        <dbReference type="Proteomes" id="UP001177769"/>
    </source>
</evidence>
<evidence type="ECO:0000256" key="2">
    <source>
        <dbReference type="ARBA" id="ARBA00004377"/>
    </source>
</evidence>
<comment type="similarity">
    <text evidence="3 12">Belongs to the CcmD/CycX/HelD family.</text>
</comment>
<evidence type="ECO:0000256" key="6">
    <source>
        <dbReference type="ARBA" id="ARBA00022475"/>
    </source>
</evidence>
<name>A0AA95SN73_9BURK</name>
<dbReference type="InterPro" id="IPR052075">
    <property type="entry name" value="Heme_exporter_D"/>
</dbReference>
<sequence>MNWQSLDNFLHMGGYGLYVWGSYGLTLAVMLVEALAVRRRQRQAFAAARQLAAEDPETYR</sequence>
<evidence type="ECO:0000256" key="8">
    <source>
        <dbReference type="ARBA" id="ARBA00022692"/>
    </source>
</evidence>
<dbReference type="GO" id="GO:0005886">
    <property type="term" value="C:plasma membrane"/>
    <property type="evidence" value="ECO:0007669"/>
    <property type="project" value="UniProtKB-SubCell"/>
</dbReference>
<evidence type="ECO:0000256" key="5">
    <source>
        <dbReference type="ARBA" id="ARBA00022448"/>
    </source>
</evidence>
<gene>
    <name evidence="13" type="primary">ccmD</name>
    <name evidence="13" type="ORF">PFX98_10610</name>
</gene>
<keyword evidence="7 12" id="KW-0997">Cell inner membrane</keyword>
<dbReference type="GO" id="GO:0017004">
    <property type="term" value="P:cytochrome complex assembly"/>
    <property type="evidence" value="ECO:0007669"/>
    <property type="project" value="UniProtKB-KW"/>
</dbReference>
<evidence type="ECO:0000256" key="1">
    <source>
        <dbReference type="ARBA" id="ARBA00002442"/>
    </source>
</evidence>
<dbReference type="InterPro" id="IPR007078">
    <property type="entry name" value="Haem_export_protD_CcmD"/>
</dbReference>
<keyword evidence="8 12" id="KW-0812">Transmembrane</keyword>
<evidence type="ECO:0000256" key="9">
    <source>
        <dbReference type="ARBA" id="ARBA00022748"/>
    </source>
</evidence>
<reference evidence="13" key="1">
    <citation type="submission" date="2023-01" db="EMBL/GenBank/DDBJ databases">
        <title>Whole genome sequence of Paucibacter sp. S2-9 isolated from pond sediment.</title>
        <authorList>
            <person name="Jung J.Y."/>
        </authorList>
    </citation>
    <scope>NUCLEOTIDE SEQUENCE</scope>
    <source>
        <strain evidence="13">S2-9</strain>
    </source>
</reference>
<dbReference type="PANTHER" id="PTHR37531">
    <property type="entry name" value="HEME EXPORTER PROTEIN D"/>
    <property type="match status" value="1"/>
</dbReference>
<dbReference type="GO" id="GO:0015886">
    <property type="term" value="P:heme transport"/>
    <property type="evidence" value="ECO:0007669"/>
    <property type="project" value="InterPro"/>
</dbReference>
<organism evidence="13 14">
    <name type="scientific">Paucibacter sediminis</name>
    <dbReference type="NCBI Taxonomy" id="3019553"/>
    <lineage>
        <taxon>Bacteria</taxon>
        <taxon>Pseudomonadati</taxon>
        <taxon>Pseudomonadota</taxon>
        <taxon>Betaproteobacteria</taxon>
        <taxon>Burkholderiales</taxon>
        <taxon>Sphaerotilaceae</taxon>
        <taxon>Roseateles</taxon>
    </lineage>
</organism>
<evidence type="ECO:0000256" key="3">
    <source>
        <dbReference type="ARBA" id="ARBA00008741"/>
    </source>
</evidence>
<dbReference type="KEGG" id="pais:PFX98_10610"/>
<dbReference type="NCBIfam" id="TIGR03141">
    <property type="entry name" value="cytochro_ccmD"/>
    <property type="match status" value="1"/>
</dbReference>
<dbReference type="Proteomes" id="UP001177769">
    <property type="component" value="Chromosome"/>
</dbReference>
<evidence type="ECO:0000256" key="12">
    <source>
        <dbReference type="RuleBase" id="RU363101"/>
    </source>
</evidence>
<dbReference type="RefSeq" id="WP_285235171.1">
    <property type="nucleotide sequence ID" value="NZ_CP116346.1"/>
</dbReference>
<keyword evidence="9 12" id="KW-0201">Cytochrome c-type biogenesis</keyword>
<evidence type="ECO:0000256" key="11">
    <source>
        <dbReference type="ARBA" id="ARBA00023136"/>
    </source>
</evidence>
<proteinExistence type="inferred from homology"/>
<evidence type="ECO:0000256" key="7">
    <source>
        <dbReference type="ARBA" id="ARBA00022519"/>
    </source>
</evidence>
<dbReference type="GO" id="GO:1903607">
    <property type="term" value="P:cytochrome c biosynthetic process"/>
    <property type="evidence" value="ECO:0007669"/>
    <property type="project" value="TreeGrafter"/>
</dbReference>
<keyword evidence="6 12" id="KW-1003">Cell membrane</keyword>
<dbReference type="AlphaFoldDB" id="A0AA95SN73"/>